<dbReference type="VEuPathDB" id="VectorBase:AALFPA_080604"/>
<keyword evidence="1 2" id="KW-0694">RNA-binding</keyword>
<dbReference type="InterPro" id="IPR012677">
    <property type="entry name" value="Nucleotide-bd_a/b_plait_sf"/>
</dbReference>
<dbReference type="Gene3D" id="3.30.70.330">
    <property type="match status" value="1"/>
</dbReference>
<dbReference type="EMBL" id="MF682537">
    <property type="protein sequence ID" value="AWW13912.1"/>
    <property type="molecule type" value="mRNA"/>
</dbReference>
<feature type="domain" description="RRM" evidence="4">
    <location>
        <begin position="90"/>
        <end position="168"/>
    </location>
</feature>
<evidence type="ECO:0000259" key="4">
    <source>
        <dbReference type="PROSITE" id="PS50102"/>
    </source>
</evidence>
<evidence type="ECO:0000256" key="3">
    <source>
        <dbReference type="SAM" id="MobiDB-lite"/>
    </source>
</evidence>
<reference evidence="5" key="1">
    <citation type="submission" date="2017-08" db="EMBL/GenBank/DDBJ databases">
        <title>Elucidation of Transformer-2 in Aedes albopictus and its effect on ovarian development.</title>
        <authorList>
            <person name="Li X."/>
            <person name="Jin B."/>
            <person name="Dong Y."/>
            <person name="Tu Z."/>
            <person name="Chen X."/>
            <person name="Gu J."/>
        </authorList>
    </citation>
    <scope>NUCLEOTIDE SEQUENCE</scope>
    <source>
        <strain evidence="5">Foshan</strain>
    </source>
</reference>
<dbReference type="AlphaFoldDB" id="A0A2Z4HH67"/>
<dbReference type="SUPFAM" id="SSF54928">
    <property type="entry name" value="RNA-binding domain, RBD"/>
    <property type="match status" value="1"/>
</dbReference>
<feature type="region of interest" description="Disordered" evidence="3">
    <location>
        <begin position="1"/>
        <end position="83"/>
    </location>
</feature>
<name>A0A2Z4HH67_AEDAL</name>
<evidence type="ECO:0000313" key="5">
    <source>
        <dbReference type="EMBL" id="AWW13911.1"/>
    </source>
</evidence>
<gene>
    <name evidence="5" type="primary">tra2-gamma</name>
</gene>
<dbReference type="InterPro" id="IPR000504">
    <property type="entry name" value="RRM_dom"/>
</dbReference>
<dbReference type="VEuPathDB" id="VectorBase:AALC636_013213"/>
<dbReference type="Pfam" id="PF00076">
    <property type="entry name" value="RRM_1"/>
    <property type="match status" value="1"/>
</dbReference>
<sequence length="298" mass="32110">MSYSRGQYYEQSSRSRSRDRKYRREYRDDGYRYSSSYGGGGGSSEYAGSRSGGGSYGAGRRSSRPSHAVESQSHHHGGGGGGSEYDKSKFVLAVFNLSIYTTESELYDVFSKFGPLKKATVVIDAKTGRSRGFGFVYFESTEDAKEAHEQANGIEIGDRRIRVDFSATEKPHDPTPGVYYGKVSYPKGGGGGGGGGYGGAPPLGPPAPVAAPGGGGGYYHCRACEIEARERERWEPAGTTTTRTSMRHRSLHEAAIAQACPDPEVTTTEVVQVFADSGHRLLPSHPHHLPCPLGILLR</sequence>
<evidence type="ECO:0000313" key="6">
    <source>
        <dbReference type="EMBL" id="AWW13912.1"/>
    </source>
</evidence>
<dbReference type="VEuPathDB" id="VectorBase:AALF008878"/>
<dbReference type="CDD" id="cd12363">
    <property type="entry name" value="RRM_TRA2"/>
    <property type="match status" value="1"/>
</dbReference>
<dbReference type="GO" id="GO:0003723">
    <property type="term" value="F:RNA binding"/>
    <property type="evidence" value="ECO:0007669"/>
    <property type="project" value="UniProtKB-UniRule"/>
</dbReference>
<evidence type="ECO:0000256" key="2">
    <source>
        <dbReference type="PROSITE-ProRule" id="PRU00176"/>
    </source>
</evidence>
<proteinExistence type="evidence at transcript level"/>
<accession>A0A2Z4HH67</accession>
<dbReference type="EMBL" id="MF682536">
    <property type="protein sequence ID" value="AWW13911.1"/>
    <property type="molecule type" value="mRNA"/>
</dbReference>
<feature type="compositionally biased region" description="Low complexity" evidence="3">
    <location>
        <begin position="1"/>
        <end position="14"/>
    </location>
</feature>
<dbReference type="PROSITE" id="PS50102">
    <property type="entry name" value="RRM"/>
    <property type="match status" value="1"/>
</dbReference>
<dbReference type="InterPro" id="IPR035979">
    <property type="entry name" value="RBD_domain_sf"/>
</dbReference>
<protein>
    <submittedName>
        <fullName evidence="5">Transformer-2 gamma.1 protein</fullName>
    </submittedName>
    <submittedName>
        <fullName evidence="6">Transformer-2 gamma.2 protein</fullName>
    </submittedName>
</protein>
<organism evidence="5">
    <name type="scientific">Aedes albopictus</name>
    <name type="common">Asian tiger mosquito</name>
    <name type="synonym">Stegomyia albopicta</name>
    <dbReference type="NCBI Taxonomy" id="7160"/>
    <lineage>
        <taxon>Eukaryota</taxon>
        <taxon>Metazoa</taxon>
        <taxon>Ecdysozoa</taxon>
        <taxon>Arthropoda</taxon>
        <taxon>Hexapoda</taxon>
        <taxon>Insecta</taxon>
        <taxon>Pterygota</taxon>
        <taxon>Neoptera</taxon>
        <taxon>Endopterygota</taxon>
        <taxon>Diptera</taxon>
        <taxon>Nematocera</taxon>
        <taxon>Culicoidea</taxon>
        <taxon>Culicidae</taxon>
        <taxon>Culicinae</taxon>
        <taxon>Aedini</taxon>
        <taxon>Aedes</taxon>
        <taxon>Stegomyia</taxon>
    </lineage>
</organism>
<dbReference type="InterPro" id="IPR050441">
    <property type="entry name" value="RBM"/>
</dbReference>
<dbReference type="SMART" id="SM00360">
    <property type="entry name" value="RRM"/>
    <property type="match status" value="1"/>
</dbReference>
<evidence type="ECO:0000256" key="1">
    <source>
        <dbReference type="ARBA" id="ARBA00022884"/>
    </source>
</evidence>
<dbReference type="PANTHER" id="PTHR48034">
    <property type="entry name" value="TRANSFORMER-2 SEX-DETERMINING PROTEIN-RELATED"/>
    <property type="match status" value="1"/>
</dbReference>
<feature type="compositionally biased region" description="Basic residues" evidence="3">
    <location>
        <begin position="15"/>
        <end position="24"/>
    </location>
</feature>